<keyword evidence="8" id="KW-0949">S-adenosyl-L-methionine</keyword>
<keyword evidence="14" id="KW-1185">Reference proteome</keyword>
<dbReference type="PANTHER" id="PTHR11579:SF0">
    <property type="entry name" value="PROTEIN-L-ISOASPARTATE(D-ASPARTATE) O-METHYLTRANSFERASE"/>
    <property type="match status" value="1"/>
</dbReference>
<dbReference type="Pfam" id="PF01135">
    <property type="entry name" value="PCMT"/>
    <property type="match status" value="1"/>
</dbReference>
<evidence type="ECO:0000256" key="4">
    <source>
        <dbReference type="ARBA" id="ARBA00013346"/>
    </source>
</evidence>
<dbReference type="EC" id="2.1.1.77" evidence="3"/>
<dbReference type="EMBL" id="JBHSMD010000001">
    <property type="protein sequence ID" value="MFC5492130.1"/>
    <property type="molecule type" value="Genomic_DNA"/>
</dbReference>
<evidence type="ECO:0000256" key="6">
    <source>
        <dbReference type="ARBA" id="ARBA00022603"/>
    </source>
</evidence>
<evidence type="ECO:0000256" key="5">
    <source>
        <dbReference type="ARBA" id="ARBA00022490"/>
    </source>
</evidence>
<keyword evidence="5" id="KW-0963">Cytoplasm</keyword>
<comment type="subcellular location">
    <subcellularLocation>
        <location evidence="1">Cytoplasm</location>
    </subcellularLocation>
</comment>
<dbReference type="RefSeq" id="WP_345177257.1">
    <property type="nucleotide sequence ID" value="NZ_BAABFQ010000006.1"/>
</dbReference>
<proteinExistence type="inferred from homology"/>
<sequence>MATDRVSEAFAAAPREWFLPEHARGQAAQDRPIDIGHRQTNSQPRTVENMLRLLDVRAGDTVLDVGSGSGWTTALLAHLTGPDGEVRGLELEPDLVEFGRRNLARGNWPQATIEQATLGTYGDPAHAPYARILVSAQATELPATLVDQLAADGRMVIPVNGEMLLVEQSDNGPVVSRHGYYRFVPLR</sequence>
<dbReference type="Gene3D" id="3.40.50.150">
    <property type="entry name" value="Vaccinia Virus protein VP39"/>
    <property type="match status" value="1"/>
</dbReference>
<organism evidence="13 14">
    <name type="scientific">Nocardioides caricicola</name>
    <dbReference type="NCBI Taxonomy" id="634770"/>
    <lineage>
        <taxon>Bacteria</taxon>
        <taxon>Bacillati</taxon>
        <taxon>Actinomycetota</taxon>
        <taxon>Actinomycetes</taxon>
        <taxon>Propionibacteriales</taxon>
        <taxon>Nocardioidaceae</taxon>
        <taxon>Nocardioides</taxon>
    </lineage>
</organism>
<keyword evidence="7" id="KW-0808">Transferase</keyword>
<comment type="similarity">
    <text evidence="2">Belongs to the methyltransferase superfamily. L-isoaspartyl/D-aspartyl protein methyltransferase family.</text>
</comment>
<evidence type="ECO:0000256" key="7">
    <source>
        <dbReference type="ARBA" id="ARBA00022679"/>
    </source>
</evidence>
<keyword evidence="6" id="KW-0489">Methyltransferase</keyword>
<evidence type="ECO:0000256" key="12">
    <source>
        <dbReference type="SAM" id="MobiDB-lite"/>
    </source>
</evidence>
<feature type="region of interest" description="Disordered" evidence="12">
    <location>
        <begin position="21"/>
        <end position="40"/>
    </location>
</feature>
<evidence type="ECO:0000256" key="10">
    <source>
        <dbReference type="ARBA" id="ARBA00031323"/>
    </source>
</evidence>
<dbReference type="InterPro" id="IPR029063">
    <property type="entry name" value="SAM-dependent_MTases_sf"/>
</dbReference>
<dbReference type="PANTHER" id="PTHR11579">
    <property type="entry name" value="PROTEIN-L-ISOASPARTATE O-METHYLTRANSFERASE"/>
    <property type="match status" value="1"/>
</dbReference>
<gene>
    <name evidence="13" type="ORF">ACFPKY_03415</name>
</gene>
<dbReference type="SUPFAM" id="SSF53335">
    <property type="entry name" value="S-adenosyl-L-methionine-dependent methyltransferases"/>
    <property type="match status" value="1"/>
</dbReference>
<evidence type="ECO:0000313" key="14">
    <source>
        <dbReference type="Proteomes" id="UP001595956"/>
    </source>
</evidence>
<name>A0ABW0MW39_9ACTN</name>
<comment type="caution">
    <text evidence="13">The sequence shown here is derived from an EMBL/GenBank/DDBJ whole genome shotgun (WGS) entry which is preliminary data.</text>
</comment>
<evidence type="ECO:0000313" key="13">
    <source>
        <dbReference type="EMBL" id="MFC5492130.1"/>
    </source>
</evidence>
<protein>
    <recommendedName>
        <fullName evidence="4">Protein-L-isoaspartate O-methyltransferase</fullName>
        <ecNumber evidence="3">2.1.1.77</ecNumber>
    </recommendedName>
    <alternativeName>
        <fullName evidence="11">L-isoaspartyl protein carboxyl methyltransferase</fullName>
    </alternativeName>
    <alternativeName>
        <fullName evidence="9">Protein L-isoaspartyl methyltransferase</fullName>
    </alternativeName>
    <alternativeName>
        <fullName evidence="10">Protein-beta-aspartate methyltransferase</fullName>
    </alternativeName>
</protein>
<evidence type="ECO:0000256" key="3">
    <source>
        <dbReference type="ARBA" id="ARBA00011890"/>
    </source>
</evidence>
<reference evidence="14" key="1">
    <citation type="journal article" date="2019" name="Int. J. Syst. Evol. Microbiol.">
        <title>The Global Catalogue of Microorganisms (GCM) 10K type strain sequencing project: providing services to taxonomists for standard genome sequencing and annotation.</title>
        <authorList>
            <consortium name="The Broad Institute Genomics Platform"/>
            <consortium name="The Broad Institute Genome Sequencing Center for Infectious Disease"/>
            <person name="Wu L."/>
            <person name="Ma J."/>
        </authorList>
    </citation>
    <scope>NUCLEOTIDE SEQUENCE [LARGE SCALE GENOMIC DNA]</scope>
    <source>
        <strain evidence="14">KACC 13778</strain>
    </source>
</reference>
<evidence type="ECO:0000256" key="1">
    <source>
        <dbReference type="ARBA" id="ARBA00004496"/>
    </source>
</evidence>
<evidence type="ECO:0000256" key="8">
    <source>
        <dbReference type="ARBA" id="ARBA00022691"/>
    </source>
</evidence>
<evidence type="ECO:0000256" key="2">
    <source>
        <dbReference type="ARBA" id="ARBA00005369"/>
    </source>
</evidence>
<accession>A0ABW0MW39</accession>
<dbReference type="InterPro" id="IPR000682">
    <property type="entry name" value="PCMT"/>
</dbReference>
<dbReference type="CDD" id="cd02440">
    <property type="entry name" value="AdoMet_MTases"/>
    <property type="match status" value="1"/>
</dbReference>
<evidence type="ECO:0000256" key="9">
    <source>
        <dbReference type="ARBA" id="ARBA00030757"/>
    </source>
</evidence>
<evidence type="ECO:0000256" key="11">
    <source>
        <dbReference type="ARBA" id="ARBA00031350"/>
    </source>
</evidence>
<dbReference type="Proteomes" id="UP001595956">
    <property type="component" value="Unassembled WGS sequence"/>
</dbReference>